<reference evidence="4" key="1">
    <citation type="journal article" date="2019" name="Int. J. Syst. Evol. Microbiol.">
        <title>The Global Catalogue of Microorganisms (GCM) 10K type strain sequencing project: providing services to taxonomists for standard genome sequencing and annotation.</title>
        <authorList>
            <consortium name="The Broad Institute Genomics Platform"/>
            <consortium name="The Broad Institute Genome Sequencing Center for Infectious Disease"/>
            <person name="Wu L."/>
            <person name="Ma J."/>
        </authorList>
    </citation>
    <scope>NUCLEOTIDE SEQUENCE [LARGE SCALE GENOMIC DNA]</scope>
    <source>
        <strain evidence="4">KCTC 42742</strain>
    </source>
</reference>
<dbReference type="Gene3D" id="3.30.1490.20">
    <property type="entry name" value="ATP-grasp fold, A domain"/>
    <property type="match status" value="1"/>
</dbReference>
<sequence length="567" mass="59979">MTQLATPAQGRPGNQGATLLTLQLPALPITLDWAALDGWLQAWLEQPFAEAAGPLPPAADRLAARIAAATGAVLRGCCIPLAGAPALAAGSTAVADGWHCTLQFAVPDGVAAAPLQLAAAACRHWLLQLATRPPSGDAVQPFFDYLSRELLPQLLPHAIAAPSSMALLQAATAANVPWRHEGNGVFQLGWGARLRHAFTSRLDSDSSIGIRVAGNKQLSAQWLQAAGLPAARHLPAGNPQEALAAARQLGWPLVIKPLARDRGEGVSVNLRDDAALLAAFSDGSRFGLPLLVEQQVAGDCHRLLVVAGEVMYIVKRLPVAVQGDGRSSIRALIDAANQRARQLPPWRRLPPLLADAASAACLHAAGWQLEAVPPAGQWLALRDIESSADGGRDEDMLACAHADNLALAVRAAALFGLEMAGIDLITPDIRQPWHRNGAIINEVNAAPALGASESSLLAMPRLLQRLFPRGGRIPLEVFVGGERALAAARQRREQLARDGLACYLASAQQCEDAAGQPHPLLAANWYQRCLALLNDRSVAALVLAISAQEWQQAALPLDRVDRVEHIA</sequence>
<dbReference type="PANTHER" id="PTHR21621">
    <property type="entry name" value="RIBOSOMAL PROTEIN S6 MODIFICATION PROTEIN"/>
    <property type="match status" value="1"/>
</dbReference>
<evidence type="ECO:0000313" key="3">
    <source>
        <dbReference type="EMBL" id="MFC3533542.1"/>
    </source>
</evidence>
<dbReference type="EMBL" id="JBHRXN010000034">
    <property type="protein sequence ID" value="MFC3533542.1"/>
    <property type="molecule type" value="Genomic_DNA"/>
</dbReference>
<dbReference type="InterPro" id="IPR011761">
    <property type="entry name" value="ATP-grasp"/>
</dbReference>
<dbReference type="Proteomes" id="UP001595741">
    <property type="component" value="Unassembled WGS sequence"/>
</dbReference>
<dbReference type="InterPro" id="IPR013815">
    <property type="entry name" value="ATP_grasp_subdomain_1"/>
</dbReference>
<proteinExistence type="predicted"/>
<gene>
    <name evidence="3" type="ORF">ACFOLG_15290</name>
</gene>
<dbReference type="PANTHER" id="PTHR21621:SF0">
    <property type="entry name" value="BETA-CITRYLGLUTAMATE SYNTHASE B-RELATED"/>
    <property type="match status" value="1"/>
</dbReference>
<protein>
    <recommendedName>
        <fullName evidence="2">ATP-grasp domain-containing protein</fullName>
    </recommendedName>
</protein>
<accession>A0ABV7RJE5</accession>
<keyword evidence="1" id="KW-0067">ATP-binding</keyword>
<dbReference type="Gene3D" id="3.30.470.20">
    <property type="entry name" value="ATP-grasp fold, B domain"/>
    <property type="match status" value="1"/>
</dbReference>
<evidence type="ECO:0000313" key="4">
    <source>
        <dbReference type="Proteomes" id="UP001595741"/>
    </source>
</evidence>
<dbReference type="PROSITE" id="PS50975">
    <property type="entry name" value="ATP_GRASP"/>
    <property type="match status" value="1"/>
</dbReference>
<keyword evidence="1" id="KW-0547">Nucleotide-binding</keyword>
<feature type="domain" description="ATP-grasp" evidence="2">
    <location>
        <begin position="220"/>
        <end position="472"/>
    </location>
</feature>
<evidence type="ECO:0000256" key="1">
    <source>
        <dbReference type="PROSITE-ProRule" id="PRU00409"/>
    </source>
</evidence>
<evidence type="ECO:0000259" key="2">
    <source>
        <dbReference type="PROSITE" id="PS50975"/>
    </source>
</evidence>
<comment type="caution">
    <text evidence="3">The sequence shown here is derived from an EMBL/GenBank/DDBJ whole genome shotgun (WGS) entry which is preliminary data.</text>
</comment>
<dbReference type="RefSeq" id="WP_386093360.1">
    <property type="nucleotide sequence ID" value="NZ_JBHRXN010000034.1"/>
</dbReference>
<organism evidence="3 4">
    <name type="scientific">Vogesella facilis</name>
    <dbReference type="NCBI Taxonomy" id="1655232"/>
    <lineage>
        <taxon>Bacteria</taxon>
        <taxon>Pseudomonadati</taxon>
        <taxon>Pseudomonadota</taxon>
        <taxon>Betaproteobacteria</taxon>
        <taxon>Neisseriales</taxon>
        <taxon>Chromobacteriaceae</taxon>
        <taxon>Vogesella</taxon>
    </lineage>
</organism>
<name>A0ABV7RJE5_9NEIS</name>
<keyword evidence="4" id="KW-1185">Reference proteome</keyword>
<dbReference type="SUPFAM" id="SSF56059">
    <property type="entry name" value="Glutathione synthetase ATP-binding domain-like"/>
    <property type="match status" value="1"/>
</dbReference>